<dbReference type="PANTHER" id="PTHR22916">
    <property type="entry name" value="GLYCOSYLTRANSFERASE"/>
    <property type="match status" value="1"/>
</dbReference>
<protein>
    <submittedName>
        <fullName evidence="4">Glycosyltransferase</fullName>
    </submittedName>
</protein>
<dbReference type="InterPro" id="IPR029044">
    <property type="entry name" value="Nucleotide-diphossugar_trans"/>
</dbReference>
<evidence type="ECO:0000313" key="4">
    <source>
        <dbReference type="EMBL" id="QKN23245.1"/>
    </source>
</evidence>
<evidence type="ECO:0000313" key="6">
    <source>
        <dbReference type="Proteomes" id="UP000501316"/>
    </source>
</evidence>
<dbReference type="SUPFAM" id="SSF53448">
    <property type="entry name" value="Nucleotide-diphospho-sugar transferases"/>
    <property type="match status" value="1"/>
</dbReference>
<keyword evidence="2 4" id="KW-0808">Transferase</keyword>
<proteinExistence type="predicted"/>
<evidence type="ECO:0000256" key="1">
    <source>
        <dbReference type="ARBA" id="ARBA00022676"/>
    </source>
</evidence>
<gene>
    <name evidence="4" type="ORF">GJQ69_01320</name>
    <name evidence="5" type="ORF">GKP14_03030</name>
</gene>
<organism evidence="4 6">
    <name type="scientific">Caproicibacterium lactatifermentans</name>
    <dbReference type="NCBI Taxonomy" id="2666138"/>
    <lineage>
        <taxon>Bacteria</taxon>
        <taxon>Bacillati</taxon>
        <taxon>Bacillota</taxon>
        <taxon>Clostridia</taxon>
        <taxon>Eubacteriales</taxon>
        <taxon>Oscillospiraceae</taxon>
        <taxon>Caproicibacterium</taxon>
    </lineage>
</organism>
<dbReference type="GO" id="GO:0016757">
    <property type="term" value="F:glycosyltransferase activity"/>
    <property type="evidence" value="ECO:0007669"/>
    <property type="project" value="UniProtKB-KW"/>
</dbReference>
<dbReference type="EMBL" id="CP046051">
    <property type="protein sequence ID" value="QKN23245.1"/>
    <property type="molecule type" value="Genomic_DNA"/>
</dbReference>
<dbReference type="PANTHER" id="PTHR22916:SF51">
    <property type="entry name" value="GLYCOSYLTRANSFERASE EPSH-RELATED"/>
    <property type="match status" value="1"/>
</dbReference>
<accession>A0A859DP65</accession>
<keyword evidence="1" id="KW-0328">Glycosyltransferase</keyword>
<reference evidence="5" key="3">
    <citation type="journal article" date="2022" name="Int. J. Syst. Evol. Microbiol.">
        <title>Caproicibacterium lactatifermentans sp. nov., isolated from pit clay used for the production of Chinese strong aroma-type liquor.</title>
        <authorList>
            <person name="Wang H."/>
            <person name="Gu Y."/>
            <person name="Zhao D."/>
            <person name="Qiao Z."/>
            <person name="Zheng J."/>
            <person name="Gao J."/>
            <person name="Ren C."/>
            <person name="Xu Y."/>
        </authorList>
    </citation>
    <scope>NUCLEOTIDE SEQUENCE</scope>
    <source>
        <strain evidence="5">JNU-WLY1368</strain>
    </source>
</reference>
<evidence type="ECO:0000313" key="7">
    <source>
        <dbReference type="Proteomes" id="UP000509623"/>
    </source>
</evidence>
<dbReference type="CDD" id="cd00761">
    <property type="entry name" value="Glyco_tranf_GTA_type"/>
    <property type="match status" value="1"/>
</dbReference>
<reference evidence="6 7" key="1">
    <citation type="submission" date="2019-11" db="EMBL/GenBank/DDBJ databases">
        <authorList>
            <person name="Ren C."/>
            <person name="Wang H."/>
            <person name="Xu Y."/>
        </authorList>
    </citation>
    <scope>NUCLEOTIDE SEQUENCE [LARGE SCALE GENOMIC DNA]</scope>
    <source>
        <strain evidence="7">JNU-WLY1368</strain>
        <strain evidence="4 6">LBM 19010</strain>
    </source>
</reference>
<dbReference type="Gene3D" id="3.90.550.10">
    <property type="entry name" value="Spore Coat Polysaccharide Biosynthesis Protein SpsA, Chain A"/>
    <property type="match status" value="1"/>
</dbReference>
<evidence type="ECO:0000259" key="3">
    <source>
        <dbReference type="Pfam" id="PF00535"/>
    </source>
</evidence>
<evidence type="ECO:0000313" key="5">
    <source>
        <dbReference type="EMBL" id="QKO30073.1"/>
    </source>
</evidence>
<evidence type="ECO:0000256" key="2">
    <source>
        <dbReference type="ARBA" id="ARBA00022679"/>
    </source>
</evidence>
<name>A0A859DP65_9FIRM</name>
<dbReference type="Proteomes" id="UP000501316">
    <property type="component" value="Chromosome"/>
</dbReference>
<dbReference type="AlphaFoldDB" id="A0A859DP65"/>
<dbReference type="RefSeq" id="WP_174192766.1">
    <property type="nucleotide sequence ID" value="NZ_CP046051.1"/>
</dbReference>
<dbReference type="Pfam" id="PF00535">
    <property type="entry name" value="Glycos_transf_2"/>
    <property type="match status" value="1"/>
</dbReference>
<dbReference type="Proteomes" id="UP000509623">
    <property type="component" value="Chromosome"/>
</dbReference>
<dbReference type="KEGG" id="clf:GJQ69_01320"/>
<keyword evidence="7" id="KW-1185">Reference proteome</keyword>
<reference evidence="5" key="2">
    <citation type="journal article" date="2021" name="Appl. Environ. Microbiol.">
        <title>Adaptability of a Caproate-Producing Bacterium Contributes to Its Dominance in an Anaerobic Fermentation System.</title>
        <authorList>
            <person name="Wang H."/>
            <person name="Gu Y."/>
            <person name="Zhou W."/>
            <person name="Zhao D."/>
            <person name="Qiao Z."/>
            <person name="Zheng J."/>
            <person name="Gao J."/>
            <person name="Chen X."/>
            <person name="Ren C."/>
            <person name="Xu Y."/>
        </authorList>
    </citation>
    <scope>NUCLEOTIDE SEQUENCE</scope>
    <source>
        <strain evidence="5">JNU-WLY1368</strain>
    </source>
</reference>
<dbReference type="EMBL" id="CP046161">
    <property type="protein sequence ID" value="QKO30073.1"/>
    <property type="molecule type" value="Genomic_DNA"/>
</dbReference>
<dbReference type="InterPro" id="IPR001173">
    <property type="entry name" value="Glyco_trans_2-like"/>
</dbReference>
<feature type="domain" description="Glycosyltransferase 2-like" evidence="3">
    <location>
        <begin position="11"/>
        <end position="176"/>
    </location>
</feature>
<sequence length="328" mass="37808">MAELMQNPIISVIVPVYNVGKYIGQCLNTLTHQTISVPYEVIAVNDGSTDNSLCILEQYAAADSHVRVINQPNAGVSAARTAALKASRGEYLCFVDGDDYVAGNYLEQLYRACTINHADISCCYYYWHIVCNDVLFEYPFHCRGVYNTEDSLNMLLRDVLIQSFLWCKMYRREIFIKSGVRFPKMCFEDLAVLHQIFAQAKQVAIIDEPLYYYNLHGDSTLGSISPQKVTDYIRAIAMIRVALQKSGRFGVFRDSYHHLARKTRNNCYYYVAKMHLLNKDMRGYASDMLFVRRAISLCCKDDFSVAELERHLPRLSRNQRRRREGFAR</sequence>